<dbReference type="RefSeq" id="WP_237264171.1">
    <property type="nucleotide sequence ID" value="NZ_AP024202.1"/>
</dbReference>
<feature type="domain" description="Fe/B12 periplasmic-binding" evidence="2">
    <location>
        <begin position="39"/>
        <end position="288"/>
    </location>
</feature>
<gene>
    <name evidence="3" type="primary">btuF</name>
    <name evidence="3" type="ORF">THMIRHAM_09780</name>
</gene>
<proteinExistence type="predicted"/>
<dbReference type="Pfam" id="PF01497">
    <property type="entry name" value="Peripla_BP_2"/>
    <property type="match status" value="1"/>
</dbReference>
<dbReference type="CDD" id="cd01144">
    <property type="entry name" value="BtuF"/>
    <property type="match status" value="1"/>
</dbReference>
<keyword evidence="1" id="KW-0732">Signal</keyword>
<dbReference type="Proteomes" id="UP001054820">
    <property type="component" value="Chromosome"/>
</dbReference>
<dbReference type="NCBIfam" id="NF038402">
    <property type="entry name" value="TroA_like"/>
    <property type="match status" value="1"/>
</dbReference>
<accession>A0ABN6CVY7</accession>
<dbReference type="PANTHER" id="PTHR30535">
    <property type="entry name" value="VITAMIN B12-BINDING PROTEIN"/>
    <property type="match status" value="1"/>
</dbReference>
<organism evidence="3 4">
    <name type="scientific">Thiomicrorhabdus immobilis</name>
    <dbReference type="NCBI Taxonomy" id="2791037"/>
    <lineage>
        <taxon>Bacteria</taxon>
        <taxon>Pseudomonadati</taxon>
        <taxon>Pseudomonadota</taxon>
        <taxon>Gammaproteobacteria</taxon>
        <taxon>Thiotrichales</taxon>
        <taxon>Piscirickettsiaceae</taxon>
        <taxon>Thiomicrorhabdus</taxon>
    </lineage>
</organism>
<dbReference type="InterPro" id="IPR050902">
    <property type="entry name" value="ABC_Transporter_SBP"/>
</dbReference>
<dbReference type="InterPro" id="IPR002491">
    <property type="entry name" value="ABC_transptr_periplasmic_BD"/>
</dbReference>
<evidence type="ECO:0000256" key="1">
    <source>
        <dbReference type="ARBA" id="ARBA00022729"/>
    </source>
</evidence>
<dbReference type="EMBL" id="AP024202">
    <property type="protein sequence ID" value="BCN93193.1"/>
    <property type="molecule type" value="Genomic_DNA"/>
</dbReference>
<evidence type="ECO:0000259" key="2">
    <source>
        <dbReference type="PROSITE" id="PS50983"/>
    </source>
</evidence>
<dbReference type="PROSITE" id="PS50983">
    <property type="entry name" value="FE_B12_PBP"/>
    <property type="match status" value="1"/>
</dbReference>
<reference evidence="3" key="1">
    <citation type="journal article" date="2022" name="Arch. Microbiol.">
        <title>Thiomicrorhabdus immobilis sp. nov., a mesophilic sulfur-oxidizing bacterium isolated from sediment of a brackish lake in northern Japan.</title>
        <authorList>
            <person name="Kojima H."/>
            <person name="Mochizuki J."/>
            <person name="Kanda M."/>
            <person name="Watanabe T."/>
            <person name="Fukui M."/>
        </authorList>
    </citation>
    <scope>NUCLEOTIDE SEQUENCE</scope>
    <source>
        <strain evidence="3">Am19</strain>
    </source>
</reference>
<protein>
    <submittedName>
        <fullName evidence="3">Cobalamin-binding protein</fullName>
    </submittedName>
</protein>
<dbReference type="InterPro" id="IPR054828">
    <property type="entry name" value="Vit_B12_bind_prot"/>
</dbReference>
<name>A0ABN6CVY7_9GAMM</name>
<sequence length="292" mass="32821">MLFDFPFRSKLTQHLAVLLSGLYLLVYTSLSQAQNAPQRVISLAPHITEMLFSAGAGDKVVGVVSYSDYPAAALKIENVGSYHALNIEKIIQLNPDLIIAWRSGNRIKDIEKLEQLGFKVIYSEPYKLADIPKEIRFFGEQLQSQTIADSVAKRLEIQLERLALTYQSKPKVSAFYQIWNAPIMTINGSQFISQALNICGATNVFEDLPILAAEVNIESVIAKDPDTILLGGLKAVQQAWLKDWQKWSNLKAVKNKHIYLLNADTFQRSTERLIESIEGLCQTIDKVRKTQP</sequence>
<evidence type="ECO:0000313" key="3">
    <source>
        <dbReference type="EMBL" id="BCN93193.1"/>
    </source>
</evidence>
<evidence type="ECO:0000313" key="4">
    <source>
        <dbReference type="Proteomes" id="UP001054820"/>
    </source>
</evidence>
<dbReference type="PANTHER" id="PTHR30535:SF34">
    <property type="entry name" value="MOLYBDATE-BINDING PROTEIN MOLA"/>
    <property type="match status" value="1"/>
</dbReference>
<dbReference type="SUPFAM" id="SSF53807">
    <property type="entry name" value="Helical backbone' metal receptor"/>
    <property type="match status" value="1"/>
</dbReference>
<keyword evidence="4" id="KW-1185">Reference proteome</keyword>
<dbReference type="Gene3D" id="3.40.50.1980">
    <property type="entry name" value="Nitrogenase molybdenum iron protein domain"/>
    <property type="match status" value="2"/>
</dbReference>